<dbReference type="EMBL" id="BAAFST010000004">
    <property type="protein sequence ID" value="GAB1288929.1"/>
    <property type="molecule type" value="Genomic_DNA"/>
</dbReference>
<keyword evidence="2" id="KW-1185">Reference proteome</keyword>
<gene>
    <name evidence="1" type="ORF">APTSU1_000415900</name>
</gene>
<name>A0ABQ0EPD9_APOSI</name>
<accession>A0ABQ0EPD9</accession>
<reference evidence="1 2" key="1">
    <citation type="submission" date="2024-08" db="EMBL/GenBank/DDBJ databases">
        <title>The draft genome of Apodemus speciosus.</title>
        <authorList>
            <person name="Nabeshima K."/>
            <person name="Suzuki S."/>
            <person name="Onuma M."/>
        </authorList>
    </citation>
    <scope>NUCLEOTIDE SEQUENCE [LARGE SCALE GENOMIC DNA]</scope>
    <source>
        <strain evidence="1">IB14-021</strain>
    </source>
</reference>
<evidence type="ECO:0000313" key="2">
    <source>
        <dbReference type="Proteomes" id="UP001623349"/>
    </source>
</evidence>
<comment type="caution">
    <text evidence="1">The sequence shown here is derived from an EMBL/GenBank/DDBJ whole genome shotgun (WGS) entry which is preliminary data.</text>
</comment>
<proteinExistence type="predicted"/>
<evidence type="ECO:0000313" key="1">
    <source>
        <dbReference type="EMBL" id="GAB1288929.1"/>
    </source>
</evidence>
<organism evidence="1 2">
    <name type="scientific">Apodemus speciosus</name>
    <name type="common">Large Japanese field mouse</name>
    <dbReference type="NCBI Taxonomy" id="105296"/>
    <lineage>
        <taxon>Eukaryota</taxon>
        <taxon>Metazoa</taxon>
        <taxon>Chordata</taxon>
        <taxon>Craniata</taxon>
        <taxon>Vertebrata</taxon>
        <taxon>Euteleostomi</taxon>
        <taxon>Mammalia</taxon>
        <taxon>Eutheria</taxon>
        <taxon>Euarchontoglires</taxon>
        <taxon>Glires</taxon>
        <taxon>Rodentia</taxon>
        <taxon>Myomorpha</taxon>
        <taxon>Muroidea</taxon>
        <taxon>Muridae</taxon>
        <taxon>Murinae</taxon>
        <taxon>Apodemus</taxon>
    </lineage>
</organism>
<protein>
    <submittedName>
        <fullName evidence="1">Dyslexia-associated protein KIAA0319-like protein</fullName>
    </submittedName>
</protein>
<sequence length="59" mass="6237">MCCTGSASLEGHGEETGNQAKSRFLGFARMLLADISEASEKPVPALQGLLLQRSVGCNR</sequence>
<dbReference type="Proteomes" id="UP001623349">
    <property type="component" value="Unassembled WGS sequence"/>
</dbReference>